<dbReference type="EMBL" id="QLNQ01000027">
    <property type="protein sequence ID" value="RCK59369.1"/>
    <property type="molecule type" value="Genomic_DNA"/>
</dbReference>
<evidence type="ECO:0000313" key="11">
    <source>
        <dbReference type="Proteomes" id="UP000253472"/>
    </source>
</evidence>
<sequence length="95" mass="11106">MAPSPLQIKVNALKRLIKEEKLYQQEVSEQEQFVSQMRANNADEYELKKQIEVLEEAQKMVPEVTKKIDQHRQALKEFLDTYNGEEDISAAKELL</sequence>
<evidence type="ECO:0000256" key="7">
    <source>
        <dbReference type="ARBA" id="ARBA00023186"/>
    </source>
</evidence>
<keyword evidence="5 9" id="KW-0963">Cytoplasm</keyword>
<keyword evidence="8 9" id="KW-0206">Cytoskeleton</keyword>
<dbReference type="GO" id="GO:0007023">
    <property type="term" value="P:post-chaperonin tubulin folding pathway"/>
    <property type="evidence" value="ECO:0007669"/>
    <property type="project" value="UniProtKB-UniRule"/>
</dbReference>
<organism evidence="10 11">
    <name type="scientific">Candida viswanathii</name>
    <dbReference type="NCBI Taxonomy" id="5486"/>
    <lineage>
        <taxon>Eukaryota</taxon>
        <taxon>Fungi</taxon>
        <taxon>Dikarya</taxon>
        <taxon>Ascomycota</taxon>
        <taxon>Saccharomycotina</taxon>
        <taxon>Pichiomycetes</taxon>
        <taxon>Debaryomycetaceae</taxon>
        <taxon>Candida/Lodderomyces clade</taxon>
        <taxon>Candida</taxon>
    </lineage>
</organism>
<comment type="subcellular location">
    <subcellularLocation>
        <location evidence="2 9">Cytoplasm</location>
        <location evidence="2 9">Cytoskeleton</location>
    </subcellularLocation>
</comment>
<reference evidence="10 11" key="1">
    <citation type="submission" date="2018-06" db="EMBL/GenBank/DDBJ databases">
        <title>Whole genome sequencing of Candida tropicalis (genome annotated by CSBL at Korea University).</title>
        <authorList>
            <person name="Ahn J."/>
        </authorList>
    </citation>
    <scope>NUCLEOTIDE SEQUENCE [LARGE SCALE GENOMIC DNA]</scope>
    <source>
        <strain evidence="10 11">ATCC 20962</strain>
    </source>
</reference>
<dbReference type="OrthoDB" id="296187at2759"/>
<dbReference type="SUPFAM" id="SSF46988">
    <property type="entry name" value="Tubulin chaperone cofactor A"/>
    <property type="match status" value="1"/>
</dbReference>
<dbReference type="AlphaFoldDB" id="A0A367Y144"/>
<keyword evidence="11" id="KW-1185">Reference proteome</keyword>
<dbReference type="InterPro" id="IPR036126">
    <property type="entry name" value="TBCA_sf"/>
</dbReference>
<evidence type="ECO:0000256" key="1">
    <source>
        <dbReference type="ARBA" id="ARBA00003046"/>
    </source>
</evidence>
<dbReference type="PANTHER" id="PTHR21500:SF0">
    <property type="entry name" value="TUBULIN-SPECIFIC CHAPERONE A"/>
    <property type="match status" value="1"/>
</dbReference>
<evidence type="ECO:0000256" key="5">
    <source>
        <dbReference type="ARBA" id="ARBA00022490"/>
    </source>
</evidence>
<dbReference type="InterPro" id="IPR004226">
    <property type="entry name" value="TBCA"/>
</dbReference>
<dbReference type="GO" id="GO:0007021">
    <property type="term" value="P:tubulin complex assembly"/>
    <property type="evidence" value="ECO:0007669"/>
    <property type="project" value="UniProtKB-UniRule"/>
</dbReference>
<dbReference type="Proteomes" id="UP000253472">
    <property type="component" value="Unassembled WGS sequence"/>
</dbReference>
<comment type="similarity">
    <text evidence="3 9">Belongs to the TBCA family.</text>
</comment>
<dbReference type="GO" id="GO:0048487">
    <property type="term" value="F:beta-tubulin binding"/>
    <property type="evidence" value="ECO:0007669"/>
    <property type="project" value="InterPro"/>
</dbReference>
<comment type="function">
    <text evidence="1">Tubulin-folding protein; involved in the early step of the tubulin folding pathway.</text>
</comment>
<evidence type="ECO:0000256" key="3">
    <source>
        <dbReference type="ARBA" id="ARBA00006806"/>
    </source>
</evidence>
<evidence type="ECO:0000313" key="10">
    <source>
        <dbReference type="EMBL" id="RCK59369.1"/>
    </source>
</evidence>
<keyword evidence="7 9" id="KW-0143">Chaperone</keyword>
<evidence type="ECO:0000256" key="2">
    <source>
        <dbReference type="ARBA" id="ARBA00004245"/>
    </source>
</evidence>
<dbReference type="Pfam" id="PF02970">
    <property type="entry name" value="TBCA"/>
    <property type="match status" value="1"/>
</dbReference>
<name>A0A367Y144_9ASCO</name>
<evidence type="ECO:0000256" key="6">
    <source>
        <dbReference type="ARBA" id="ARBA00022701"/>
    </source>
</evidence>
<protein>
    <recommendedName>
        <fullName evidence="4 9">Tubulin-specific chaperone A</fullName>
    </recommendedName>
</protein>
<dbReference type="Gene3D" id="1.20.58.90">
    <property type="match status" value="1"/>
</dbReference>
<dbReference type="FunFam" id="1.20.58.90:FF:000010">
    <property type="entry name" value="Tubulin-specific chaperone A"/>
    <property type="match status" value="1"/>
</dbReference>
<accession>A0A367Y144</accession>
<evidence type="ECO:0000256" key="9">
    <source>
        <dbReference type="RuleBase" id="RU364030"/>
    </source>
</evidence>
<gene>
    <name evidence="10" type="primary">RBL2_0</name>
    <name evidence="10" type="ORF">Cantr_07562</name>
</gene>
<dbReference type="STRING" id="5486.A0A367Y144"/>
<dbReference type="PANTHER" id="PTHR21500">
    <property type="entry name" value="TUBULIN-SPECIFIC CHAPERONE A"/>
    <property type="match status" value="1"/>
</dbReference>
<evidence type="ECO:0000256" key="8">
    <source>
        <dbReference type="ARBA" id="ARBA00023212"/>
    </source>
</evidence>
<proteinExistence type="inferred from homology"/>
<comment type="caution">
    <text evidence="10">The sequence shown here is derived from an EMBL/GenBank/DDBJ whole genome shotgun (WGS) entry which is preliminary data.</text>
</comment>
<evidence type="ECO:0000256" key="4">
    <source>
        <dbReference type="ARBA" id="ARBA00015002"/>
    </source>
</evidence>
<comment type="subunit">
    <text evidence="9">Supercomplex made of cofactors A to E. Cofactors A and D function by capturing and stabilizing tubulin in a quasi-native conformation. Cofactor E binds to the cofactor D-tubulin complex; interaction with cofactor C then causes the release of tubulin polypeptides that are committed to the native state.</text>
</comment>
<dbReference type="GO" id="GO:0005874">
    <property type="term" value="C:microtubule"/>
    <property type="evidence" value="ECO:0007669"/>
    <property type="project" value="UniProtKB-KW"/>
</dbReference>
<keyword evidence="6 9" id="KW-0493">Microtubule</keyword>
<dbReference type="GO" id="GO:0005829">
    <property type="term" value="C:cytosol"/>
    <property type="evidence" value="ECO:0007669"/>
    <property type="project" value="TreeGrafter"/>
</dbReference>